<feature type="region of interest" description="Disordered" evidence="1">
    <location>
        <begin position="222"/>
        <end position="266"/>
    </location>
</feature>
<feature type="compositionally biased region" description="Acidic residues" evidence="1">
    <location>
        <begin position="497"/>
        <end position="508"/>
    </location>
</feature>
<accession>A0A9P5PDZ1</accession>
<evidence type="ECO:0000256" key="1">
    <source>
        <dbReference type="SAM" id="MobiDB-lite"/>
    </source>
</evidence>
<dbReference type="EMBL" id="JADNRY010000248">
    <property type="protein sequence ID" value="KAF9060355.1"/>
    <property type="molecule type" value="Genomic_DNA"/>
</dbReference>
<feature type="compositionally biased region" description="Polar residues" evidence="1">
    <location>
        <begin position="240"/>
        <end position="251"/>
    </location>
</feature>
<evidence type="ECO:0000313" key="2">
    <source>
        <dbReference type="EMBL" id="KAF9060355.1"/>
    </source>
</evidence>
<protein>
    <submittedName>
        <fullName evidence="2">Uncharacterized protein</fullName>
    </submittedName>
</protein>
<dbReference type="Proteomes" id="UP000772434">
    <property type="component" value="Unassembled WGS sequence"/>
</dbReference>
<feature type="region of interest" description="Disordered" evidence="1">
    <location>
        <begin position="434"/>
        <end position="469"/>
    </location>
</feature>
<evidence type="ECO:0000313" key="3">
    <source>
        <dbReference type="Proteomes" id="UP000772434"/>
    </source>
</evidence>
<feature type="region of interest" description="Disordered" evidence="1">
    <location>
        <begin position="481"/>
        <end position="538"/>
    </location>
</feature>
<feature type="compositionally biased region" description="Low complexity" evidence="1">
    <location>
        <begin position="253"/>
        <end position="265"/>
    </location>
</feature>
<proteinExistence type="predicted"/>
<reference evidence="2" key="1">
    <citation type="submission" date="2020-11" db="EMBL/GenBank/DDBJ databases">
        <authorList>
            <consortium name="DOE Joint Genome Institute"/>
            <person name="Ahrendt S."/>
            <person name="Riley R."/>
            <person name="Andreopoulos W."/>
            <person name="Labutti K."/>
            <person name="Pangilinan J."/>
            <person name="Ruiz-Duenas F.J."/>
            <person name="Barrasa J.M."/>
            <person name="Sanchez-Garcia M."/>
            <person name="Camarero S."/>
            <person name="Miyauchi S."/>
            <person name="Serrano A."/>
            <person name="Linde D."/>
            <person name="Babiker R."/>
            <person name="Drula E."/>
            <person name="Ayuso-Fernandez I."/>
            <person name="Pacheco R."/>
            <person name="Padilla G."/>
            <person name="Ferreira P."/>
            <person name="Barriuso J."/>
            <person name="Kellner H."/>
            <person name="Castanera R."/>
            <person name="Alfaro M."/>
            <person name="Ramirez L."/>
            <person name="Pisabarro A.G."/>
            <person name="Kuo A."/>
            <person name="Tritt A."/>
            <person name="Lipzen A."/>
            <person name="He G."/>
            <person name="Yan M."/>
            <person name="Ng V."/>
            <person name="Cullen D."/>
            <person name="Martin F."/>
            <person name="Rosso M.-N."/>
            <person name="Henrissat B."/>
            <person name="Hibbett D."/>
            <person name="Martinez A.T."/>
            <person name="Grigoriev I.V."/>
        </authorList>
    </citation>
    <scope>NUCLEOTIDE SEQUENCE</scope>
    <source>
        <strain evidence="2">AH 40177</strain>
    </source>
</reference>
<comment type="caution">
    <text evidence="2">The sequence shown here is derived from an EMBL/GenBank/DDBJ whole genome shotgun (WGS) entry which is preliminary data.</text>
</comment>
<keyword evidence="3" id="KW-1185">Reference proteome</keyword>
<organism evidence="2 3">
    <name type="scientific">Rhodocollybia butyracea</name>
    <dbReference type="NCBI Taxonomy" id="206335"/>
    <lineage>
        <taxon>Eukaryota</taxon>
        <taxon>Fungi</taxon>
        <taxon>Dikarya</taxon>
        <taxon>Basidiomycota</taxon>
        <taxon>Agaricomycotina</taxon>
        <taxon>Agaricomycetes</taxon>
        <taxon>Agaricomycetidae</taxon>
        <taxon>Agaricales</taxon>
        <taxon>Marasmiineae</taxon>
        <taxon>Omphalotaceae</taxon>
        <taxon>Rhodocollybia</taxon>
    </lineage>
</organism>
<name>A0A9P5PDZ1_9AGAR</name>
<feature type="compositionally biased region" description="Acidic residues" evidence="1">
    <location>
        <begin position="527"/>
        <end position="538"/>
    </location>
</feature>
<sequence>MAQQRTAVETWAKPLPEFCRSNPSYFGRMFLGIRCARDEKLGTNTMQNFAKCQDPQRPNLHHDLTVILGFQKRTASKVGLMKRLNGCCHSLCKPAGAVEAMELEDQLQLADDIIHFLDAVGHSSRVKQLKRDFTTPTRKKIIIDKRREEREQAEKDVDAKIAAAVASFVAPRVLPLDTLTHINSILDIRRLSPISTPAADRVTRKVFVGVILPLTVNGKSVGGKRRRVESSQDVDEPGDQSASILSASNESFGPYGPGSSTPGYGLTQDGLTPLDFAVRCCTTAAEGTVDDRIPVVHVHLWSTLWSFVHETSQIGNQTLTEWLFNTGTFSLPPSPIIAMPHTSQEVEIAYTLLSLRSPSQPNPRRSLKRLERSITPPTVPKRYRAILKHHPSEIDSPDFEEIGHSPIKPEWPSSPESNSLAIEELVRSPPNETFEIPYVDDDKENIPHSRYTFSERPDQDSESQASMRKVFGLLYDKEGEEKVPPVQHPYFVPPVEEGVEDCSDDDYDSSSSSSEYHSGASGFDSASEFDTEDSLSDF</sequence>
<gene>
    <name evidence="2" type="ORF">BDP27DRAFT_1430197</name>
</gene>
<dbReference type="AlphaFoldDB" id="A0A9P5PDZ1"/>